<dbReference type="AlphaFoldDB" id="A0A9N9IZ97"/>
<proteinExistence type="predicted"/>
<name>A0A9N9IZ97_9GLOM</name>
<feature type="region of interest" description="Disordered" evidence="1">
    <location>
        <begin position="29"/>
        <end position="170"/>
    </location>
</feature>
<dbReference type="EMBL" id="CAJVPY010016320">
    <property type="protein sequence ID" value="CAG8756420.1"/>
    <property type="molecule type" value="Genomic_DNA"/>
</dbReference>
<evidence type="ECO:0000313" key="4">
    <source>
        <dbReference type="EMBL" id="CAG8756420.1"/>
    </source>
</evidence>
<keyword evidence="5" id="KW-1185">Reference proteome</keyword>
<dbReference type="Proteomes" id="UP000789405">
    <property type="component" value="Unassembled WGS sequence"/>
</dbReference>
<sequence>MREQKFIITLLILTFQIYAITAQLPGPTTPGTGALPGAGGMPPMGGQGGGGERPKLPFGDKKLGNPSPTTPQSQHSDSQPQPNLPINHQQPNPQINQQQPNSPVNRQQPNSPKTSPVPTNAVTDQDAQIKTPVSTQQKPSPSTNAVNHSNSPQNDNGTHYNETSTSNGSFRNMDCNGLTMGIVTIMMSLWIYGMALKVE</sequence>
<feature type="compositionally biased region" description="Basic and acidic residues" evidence="1">
    <location>
        <begin position="52"/>
        <end position="63"/>
    </location>
</feature>
<reference evidence="4" key="1">
    <citation type="submission" date="2021-06" db="EMBL/GenBank/DDBJ databases">
        <authorList>
            <person name="Kallberg Y."/>
            <person name="Tangrot J."/>
            <person name="Rosling A."/>
        </authorList>
    </citation>
    <scope>NUCLEOTIDE SEQUENCE</scope>
    <source>
        <strain evidence="4">MA453B</strain>
    </source>
</reference>
<evidence type="ECO:0000256" key="2">
    <source>
        <dbReference type="SAM" id="Phobius"/>
    </source>
</evidence>
<feature type="signal peptide" evidence="3">
    <location>
        <begin position="1"/>
        <end position="22"/>
    </location>
</feature>
<feature type="compositionally biased region" description="Polar residues" evidence="1">
    <location>
        <begin position="106"/>
        <end position="170"/>
    </location>
</feature>
<feature type="compositionally biased region" description="Gly residues" evidence="1">
    <location>
        <begin position="34"/>
        <end position="51"/>
    </location>
</feature>
<evidence type="ECO:0000256" key="3">
    <source>
        <dbReference type="SAM" id="SignalP"/>
    </source>
</evidence>
<feature type="transmembrane region" description="Helical" evidence="2">
    <location>
        <begin position="177"/>
        <end position="196"/>
    </location>
</feature>
<comment type="caution">
    <text evidence="4">The sequence shown here is derived from an EMBL/GenBank/DDBJ whole genome shotgun (WGS) entry which is preliminary data.</text>
</comment>
<keyword evidence="2" id="KW-1133">Transmembrane helix</keyword>
<evidence type="ECO:0000256" key="1">
    <source>
        <dbReference type="SAM" id="MobiDB-lite"/>
    </source>
</evidence>
<keyword evidence="3" id="KW-0732">Signal</keyword>
<accession>A0A9N9IZ97</accession>
<dbReference type="OrthoDB" id="2443424at2759"/>
<keyword evidence="2" id="KW-0472">Membrane</keyword>
<evidence type="ECO:0000313" key="5">
    <source>
        <dbReference type="Proteomes" id="UP000789405"/>
    </source>
</evidence>
<protein>
    <submittedName>
        <fullName evidence="4">12882_t:CDS:1</fullName>
    </submittedName>
</protein>
<feature type="chain" id="PRO_5040214864" evidence="3">
    <location>
        <begin position="23"/>
        <end position="199"/>
    </location>
</feature>
<keyword evidence="2" id="KW-0812">Transmembrane</keyword>
<feature type="compositionally biased region" description="Low complexity" evidence="1">
    <location>
        <begin position="66"/>
        <end position="105"/>
    </location>
</feature>
<gene>
    <name evidence="4" type="ORF">DERYTH_LOCUS17375</name>
</gene>
<organism evidence="4 5">
    <name type="scientific">Dentiscutata erythropus</name>
    <dbReference type="NCBI Taxonomy" id="1348616"/>
    <lineage>
        <taxon>Eukaryota</taxon>
        <taxon>Fungi</taxon>
        <taxon>Fungi incertae sedis</taxon>
        <taxon>Mucoromycota</taxon>
        <taxon>Glomeromycotina</taxon>
        <taxon>Glomeromycetes</taxon>
        <taxon>Diversisporales</taxon>
        <taxon>Gigasporaceae</taxon>
        <taxon>Dentiscutata</taxon>
    </lineage>
</organism>